<evidence type="ECO:0000313" key="2">
    <source>
        <dbReference type="Proteomes" id="UP000195208"/>
    </source>
</evidence>
<protein>
    <submittedName>
        <fullName evidence="1">Uncharacterized protein</fullName>
    </submittedName>
</protein>
<keyword evidence="2" id="KW-1185">Reference proteome</keyword>
<sequence>MKLLLFLFLLLPVFVFLVNLFISRFSEQLKHKYKKFELRKKLQEKRWETDMELLNLEVQKGLLKKEIEQRQHTIGKYAEVNELKHELKEVNKLIKSIREEENI</sequence>
<name>A0ABX3Z0Y0_9STAP</name>
<dbReference type="Proteomes" id="UP000195208">
    <property type="component" value="Unassembled WGS sequence"/>
</dbReference>
<dbReference type="EMBL" id="NEFX01000018">
    <property type="protein sequence ID" value="OTW30556.1"/>
    <property type="molecule type" value="Genomic_DNA"/>
</dbReference>
<reference evidence="1 2" key="1">
    <citation type="submission" date="2017-04" db="EMBL/GenBank/DDBJ databases">
        <title>Staphylococcus agnetis, a potential pathogen in the broiler production.</title>
        <authorList>
            <person name="Poulsen L."/>
        </authorList>
    </citation>
    <scope>NUCLEOTIDE SEQUENCE [LARGE SCALE GENOMIC DNA]</scope>
    <source>
        <strain evidence="1 2">723_310714_2_2_spleen</strain>
    </source>
</reference>
<gene>
    <name evidence="1" type="ORF">B9M88_09830</name>
</gene>
<organism evidence="1 2">
    <name type="scientific">Staphylococcus agnetis</name>
    <dbReference type="NCBI Taxonomy" id="985762"/>
    <lineage>
        <taxon>Bacteria</taxon>
        <taxon>Bacillati</taxon>
        <taxon>Bacillota</taxon>
        <taxon>Bacilli</taxon>
        <taxon>Bacillales</taxon>
        <taxon>Staphylococcaceae</taxon>
        <taxon>Staphylococcus</taxon>
    </lineage>
</organism>
<dbReference type="RefSeq" id="WP_039645058.1">
    <property type="nucleotide sequence ID" value="NZ_JAPTFZ010000006.1"/>
</dbReference>
<accession>A0ABX3Z0Y0</accession>
<dbReference type="GeneID" id="41072878"/>
<comment type="caution">
    <text evidence="1">The sequence shown here is derived from an EMBL/GenBank/DDBJ whole genome shotgun (WGS) entry which is preliminary data.</text>
</comment>
<proteinExistence type="predicted"/>
<evidence type="ECO:0000313" key="1">
    <source>
        <dbReference type="EMBL" id="OTW30556.1"/>
    </source>
</evidence>